<feature type="compositionally biased region" description="Polar residues" evidence="1">
    <location>
        <begin position="74"/>
        <end position="84"/>
    </location>
</feature>
<dbReference type="RefSeq" id="XP_062661282.1">
    <property type="nucleotide sequence ID" value="XM_062807405.1"/>
</dbReference>
<dbReference type="EMBL" id="JAUEPN010000003">
    <property type="protein sequence ID" value="KAK3297768.1"/>
    <property type="molecule type" value="Genomic_DNA"/>
</dbReference>
<reference evidence="2" key="1">
    <citation type="journal article" date="2023" name="Mol. Phylogenet. Evol.">
        <title>Genome-scale phylogeny and comparative genomics of the fungal order Sordariales.</title>
        <authorList>
            <person name="Hensen N."/>
            <person name="Bonometti L."/>
            <person name="Westerberg I."/>
            <person name="Brannstrom I.O."/>
            <person name="Guillou S."/>
            <person name="Cros-Aarteil S."/>
            <person name="Calhoun S."/>
            <person name="Haridas S."/>
            <person name="Kuo A."/>
            <person name="Mondo S."/>
            <person name="Pangilinan J."/>
            <person name="Riley R."/>
            <person name="LaButti K."/>
            <person name="Andreopoulos B."/>
            <person name="Lipzen A."/>
            <person name="Chen C."/>
            <person name="Yan M."/>
            <person name="Daum C."/>
            <person name="Ng V."/>
            <person name="Clum A."/>
            <person name="Steindorff A."/>
            <person name="Ohm R.A."/>
            <person name="Martin F."/>
            <person name="Silar P."/>
            <person name="Natvig D.O."/>
            <person name="Lalanne C."/>
            <person name="Gautier V."/>
            <person name="Ament-Velasquez S.L."/>
            <person name="Kruys A."/>
            <person name="Hutchinson M.I."/>
            <person name="Powell A.J."/>
            <person name="Barry K."/>
            <person name="Miller A.N."/>
            <person name="Grigoriev I.V."/>
            <person name="Debuchy R."/>
            <person name="Gladieux P."/>
            <person name="Hiltunen Thoren M."/>
            <person name="Johannesson H."/>
        </authorList>
    </citation>
    <scope>NUCLEOTIDE SEQUENCE</scope>
    <source>
        <strain evidence="2">CBS 168.71</strain>
    </source>
</reference>
<feature type="region of interest" description="Disordered" evidence="1">
    <location>
        <begin position="211"/>
        <end position="271"/>
    </location>
</feature>
<dbReference type="AlphaFoldDB" id="A0AAE0LUA1"/>
<feature type="region of interest" description="Disordered" evidence="1">
    <location>
        <begin position="1"/>
        <end position="20"/>
    </location>
</feature>
<organism evidence="2 3">
    <name type="scientific">Chaetomium fimeti</name>
    <dbReference type="NCBI Taxonomy" id="1854472"/>
    <lineage>
        <taxon>Eukaryota</taxon>
        <taxon>Fungi</taxon>
        <taxon>Dikarya</taxon>
        <taxon>Ascomycota</taxon>
        <taxon>Pezizomycotina</taxon>
        <taxon>Sordariomycetes</taxon>
        <taxon>Sordariomycetidae</taxon>
        <taxon>Sordariales</taxon>
        <taxon>Chaetomiaceae</taxon>
        <taxon>Chaetomium</taxon>
    </lineage>
</organism>
<evidence type="ECO:0000256" key="1">
    <source>
        <dbReference type="SAM" id="MobiDB-lite"/>
    </source>
</evidence>
<feature type="region of interest" description="Disordered" evidence="1">
    <location>
        <begin position="110"/>
        <end position="156"/>
    </location>
</feature>
<reference evidence="2" key="2">
    <citation type="submission" date="2023-06" db="EMBL/GenBank/DDBJ databases">
        <authorList>
            <consortium name="Lawrence Berkeley National Laboratory"/>
            <person name="Haridas S."/>
            <person name="Hensen N."/>
            <person name="Bonometti L."/>
            <person name="Westerberg I."/>
            <person name="Brannstrom I.O."/>
            <person name="Guillou S."/>
            <person name="Cros-Aarteil S."/>
            <person name="Calhoun S."/>
            <person name="Kuo A."/>
            <person name="Mondo S."/>
            <person name="Pangilinan J."/>
            <person name="Riley R."/>
            <person name="Labutti K."/>
            <person name="Andreopoulos B."/>
            <person name="Lipzen A."/>
            <person name="Chen C."/>
            <person name="Yanf M."/>
            <person name="Daum C."/>
            <person name="Ng V."/>
            <person name="Clum A."/>
            <person name="Steindorff A."/>
            <person name="Ohm R."/>
            <person name="Martin F."/>
            <person name="Silar P."/>
            <person name="Natvig D."/>
            <person name="Lalanne C."/>
            <person name="Gautier V."/>
            <person name="Ament-Velasquez S.L."/>
            <person name="Kruys A."/>
            <person name="Hutchinson M.I."/>
            <person name="Powell A.J."/>
            <person name="Barry K."/>
            <person name="Miller A.N."/>
            <person name="Grigoriev I.V."/>
            <person name="Debuchy R."/>
            <person name="Gladieux P."/>
            <person name="Thoren M.H."/>
            <person name="Johannesson H."/>
        </authorList>
    </citation>
    <scope>NUCLEOTIDE SEQUENCE</scope>
    <source>
        <strain evidence="2">CBS 168.71</strain>
    </source>
</reference>
<sequence>MGPQESKQRPSVLDLPPRIPSRRFTLAVNFALRTSSSAQASASGNDSAAPSTRTQTDSDAHAQQPEEPGERPRSNSSPASTSLEPCQILRVQRRRSYLYRTIRTQAQAQARFQAQQQTPAWHSPACSSSGDADNETGDTTPSSTHSNSTPDEGNPLFSAMAANLLALITNPLAIRNRHGPFTTTRTIPSIHPGGRPRTVVTRCTMTSVVCRSPATSTGNDTTRNDTTGNDTTGNDTTGNDTTGNTTPTPAPDAGAESTADASDEASHVEDD</sequence>
<accession>A0AAE0LUA1</accession>
<feature type="compositionally biased region" description="Low complexity" evidence="1">
    <location>
        <begin position="217"/>
        <end position="260"/>
    </location>
</feature>
<feature type="compositionally biased region" description="Low complexity" evidence="1">
    <location>
        <begin position="139"/>
        <end position="150"/>
    </location>
</feature>
<keyword evidence="3" id="KW-1185">Reference proteome</keyword>
<name>A0AAE0LUA1_9PEZI</name>
<proteinExistence type="predicted"/>
<feature type="compositionally biased region" description="Polar residues" evidence="1">
    <location>
        <begin position="35"/>
        <end position="57"/>
    </location>
</feature>
<feature type="compositionally biased region" description="Low complexity" evidence="1">
    <location>
        <begin position="110"/>
        <end position="120"/>
    </location>
</feature>
<feature type="region of interest" description="Disordered" evidence="1">
    <location>
        <begin position="35"/>
        <end position="87"/>
    </location>
</feature>
<dbReference type="GeneID" id="87844353"/>
<protein>
    <submittedName>
        <fullName evidence="2">Uncharacterized protein</fullName>
    </submittedName>
</protein>
<evidence type="ECO:0000313" key="3">
    <source>
        <dbReference type="Proteomes" id="UP001278766"/>
    </source>
</evidence>
<gene>
    <name evidence="2" type="ORF">B0H64DRAFT_458278</name>
</gene>
<evidence type="ECO:0000313" key="2">
    <source>
        <dbReference type="EMBL" id="KAK3297768.1"/>
    </source>
</evidence>
<dbReference type="Proteomes" id="UP001278766">
    <property type="component" value="Unassembled WGS sequence"/>
</dbReference>
<comment type="caution">
    <text evidence="2">The sequence shown here is derived from an EMBL/GenBank/DDBJ whole genome shotgun (WGS) entry which is preliminary data.</text>
</comment>